<dbReference type="EMBL" id="FNHH01000001">
    <property type="protein sequence ID" value="SDL66741.1"/>
    <property type="molecule type" value="Genomic_DNA"/>
</dbReference>
<evidence type="ECO:0000313" key="1">
    <source>
        <dbReference type="EMBL" id="SDL66741.1"/>
    </source>
</evidence>
<dbReference type="AlphaFoldDB" id="A0A1G9LYC7"/>
<proteinExistence type="predicted"/>
<protein>
    <submittedName>
        <fullName evidence="1">Uncharacterized protein</fullName>
    </submittedName>
</protein>
<reference evidence="2" key="1">
    <citation type="submission" date="2016-10" db="EMBL/GenBank/DDBJ databases">
        <authorList>
            <person name="Varghese N."/>
            <person name="Submissions S."/>
        </authorList>
    </citation>
    <scope>NUCLEOTIDE SEQUENCE [LARGE SCALE GENOMIC DNA]</scope>
    <source>
        <strain evidence="2">DSM 24536</strain>
    </source>
</reference>
<name>A0A1G9LYC7_9SPHI</name>
<dbReference type="Proteomes" id="UP000199226">
    <property type="component" value="Unassembled WGS sequence"/>
</dbReference>
<organism evidence="1 2">
    <name type="scientific">Daejeonella rubra</name>
    <dbReference type="NCBI Taxonomy" id="990371"/>
    <lineage>
        <taxon>Bacteria</taxon>
        <taxon>Pseudomonadati</taxon>
        <taxon>Bacteroidota</taxon>
        <taxon>Sphingobacteriia</taxon>
        <taxon>Sphingobacteriales</taxon>
        <taxon>Sphingobacteriaceae</taxon>
        <taxon>Daejeonella</taxon>
    </lineage>
</organism>
<gene>
    <name evidence="1" type="ORF">SAMN05421813_101144</name>
</gene>
<accession>A0A1G9LYC7</accession>
<keyword evidence="2" id="KW-1185">Reference proteome</keyword>
<sequence length="83" mass="9672">MTYKEQYLYLKQKTADSYNLWIKAQNQLASDEDGFLNEQLWDNLEESASDLQKAQNEFNKFCSIIRKGKYSAHDILGEQQACA</sequence>
<dbReference type="RefSeq" id="WP_090697734.1">
    <property type="nucleotide sequence ID" value="NZ_FNHH01000001.1"/>
</dbReference>
<evidence type="ECO:0000313" key="2">
    <source>
        <dbReference type="Proteomes" id="UP000199226"/>
    </source>
</evidence>